<dbReference type="EMBL" id="BPTT01000001">
    <property type="protein sequence ID" value="GJG33183.1"/>
    <property type="molecule type" value="Genomic_DNA"/>
</dbReference>
<protein>
    <submittedName>
        <fullName evidence="1">Uncharacterized protein</fullName>
    </submittedName>
</protein>
<dbReference type="Proteomes" id="UP000887097">
    <property type="component" value="Unassembled WGS sequence"/>
</dbReference>
<name>A0AA37MFG4_XYLRU</name>
<comment type="caution">
    <text evidence="1">The sequence shown here is derived from an EMBL/GenBank/DDBJ whole genome shotgun (WGS) entry which is preliminary data.</text>
</comment>
<dbReference type="AlphaFoldDB" id="A0AA37MFG4"/>
<proteinExistence type="predicted"/>
<evidence type="ECO:0000313" key="2">
    <source>
        <dbReference type="Proteomes" id="UP000887097"/>
    </source>
</evidence>
<reference evidence="1" key="1">
    <citation type="submission" date="2021-08" db="EMBL/GenBank/DDBJ databases">
        <title>Prevotella lacticifex sp. nov., isolated from rumen of cow.</title>
        <authorList>
            <person name="Shinkai T."/>
            <person name="Ikeyama N."/>
            <person name="Kumagai M."/>
            <person name="Ohmori H."/>
            <person name="Sakamoto M."/>
            <person name="Ohkuma M."/>
            <person name="Mitsumori M."/>
        </authorList>
    </citation>
    <scope>NUCLEOTIDE SEQUENCE</scope>
    <source>
        <strain evidence="1">JCM 8259</strain>
    </source>
</reference>
<gene>
    <name evidence="1" type="ORF">PRMUPPPA20_12920</name>
</gene>
<evidence type="ECO:0000313" key="1">
    <source>
        <dbReference type="EMBL" id="GJG33183.1"/>
    </source>
</evidence>
<sequence length="61" mass="6798">MAIYMAPMHDVAPRAVTIAVATSLTRLLLLNGVMALLNNWLIISKELAQKLKDFLIRTFGE</sequence>
<organism evidence="1 2">
    <name type="scientific">Xylanibacter ruminicola</name>
    <name type="common">Prevotella ruminicola</name>
    <dbReference type="NCBI Taxonomy" id="839"/>
    <lineage>
        <taxon>Bacteria</taxon>
        <taxon>Pseudomonadati</taxon>
        <taxon>Bacteroidota</taxon>
        <taxon>Bacteroidia</taxon>
        <taxon>Bacteroidales</taxon>
        <taxon>Prevotellaceae</taxon>
        <taxon>Xylanibacter</taxon>
    </lineage>
</organism>
<accession>A0AA37MFG4</accession>